<sequence>MYRDPKPREQPHRSADGLLAVPAQFSRARRCDAALHDPASSEVATALSPRMALRTSRSTGVLESARGGDPALPDDEVSPTALRSAGVLQGACLTCPPTIAAYDELRPSLLRPSQASDPEVETLIRQLSEHRATPVVRIKSDTNTDTFTLKLGGGQRLVAGVRVQCVGHLCGEWEPTDIIVRRRPGLVLHLFVNHATQQKALVQVKEPFRVPLPPLLNLKHLAARLTDLSTRWREHQHSRAQAQAFHRQMSLGW</sequence>
<evidence type="ECO:0000313" key="2">
    <source>
        <dbReference type="EMBL" id="KAJ7067743.1"/>
    </source>
</evidence>
<name>A0AAD6TLG2_9AGAR</name>
<accession>A0AAD6TLG2</accession>
<comment type="caution">
    <text evidence="2">The sequence shown here is derived from an EMBL/GenBank/DDBJ whole genome shotgun (WGS) entry which is preliminary data.</text>
</comment>
<dbReference type="Proteomes" id="UP001222325">
    <property type="component" value="Unassembled WGS sequence"/>
</dbReference>
<keyword evidence="3" id="KW-1185">Reference proteome</keyword>
<protein>
    <submittedName>
        <fullName evidence="2">Uncharacterized protein</fullName>
    </submittedName>
</protein>
<feature type="region of interest" description="Disordered" evidence="1">
    <location>
        <begin position="32"/>
        <end position="78"/>
    </location>
</feature>
<evidence type="ECO:0000256" key="1">
    <source>
        <dbReference type="SAM" id="MobiDB-lite"/>
    </source>
</evidence>
<dbReference type="AlphaFoldDB" id="A0AAD6TLG2"/>
<evidence type="ECO:0000313" key="3">
    <source>
        <dbReference type="Proteomes" id="UP001222325"/>
    </source>
</evidence>
<proteinExistence type="predicted"/>
<dbReference type="EMBL" id="JARJCN010000151">
    <property type="protein sequence ID" value="KAJ7067743.1"/>
    <property type="molecule type" value="Genomic_DNA"/>
</dbReference>
<gene>
    <name evidence="2" type="ORF">B0H15DRAFT_871924</name>
</gene>
<reference evidence="2" key="1">
    <citation type="submission" date="2023-03" db="EMBL/GenBank/DDBJ databases">
        <title>Massive genome expansion in bonnet fungi (Mycena s.s.) driven by repeated elements and novel gene families across ecological guilds.</title>
        <authorList>
            <consortium name="Lawrence Berkeley National Laboratory"/>
            <person name="Harder C.B."/>
            <person name="Miyauchi S."/>
            <person name="Viragh M."/>
            <person name="Kuo A."/>
            <person name="Thoen E."/>
            <person name="Andreopoulos B."/>
            <person name="Lu D."/>
            <person name="Skrede I."/>
            <person name="Drula E."/>
            <person name="Henrissat B."/>
            <person name="Morin E."/>
            <person name="Kohler A."/>
            <person name="Barry K."/>
            <person name="LaButti K."/>
            <person name="Morin E."/>
            <person name="Salamov A."/>
            <person name="Lipzen A."/>
            <person name="Mereny Z."/>
            <person name="Hegedus B."/>
            <person name="Baldrian P."/>
            <person name="Stursova M."/>
            <person name="Weitz H."/>
            <person name="Taylor A."/>
            <person name="Grigoriev I.V."/>
            <person name="Nagy L.G."/>
            <person name="Martin F."/>
            <person name="Kauserud H."/>
        </authorList>
    </citation>
    <scope>NUCLEOTIDE SEQUENCE</scope>
    <source>
        <strain evidence="2">CBHHK173m</strain>
    </source>
</reference>
<organism evidence="2 3">
    <name type="scientific">Mycena belliarum</name>
    <dbReference type="NCBI Taxonomy" id="1033014"/>
    <lineage>
        <taxon>Eukaryota</taxon>
        <taxon>Fungi</taxon>
        <taxon>Dikarya</taxon>
        <taxon>Basidiomycota</taxon>
        <taxon>Agaricomycotina</taxon>
        <taxon>Agaricomycetes</taxon>
        <taxon>Agaricomycetidae</taxon>
        <taxon>Agaricales</taxon>
        <taxon>Marasmiineae</taxon>
        <taxon>Mycenaceae</taxon>
        <taxon>Mycena</taxon>
    </lineage>
</organism>